<organism evidence="11 12">
    <name type="scientific">Schwartzia succinivorans DSM 10502</name>
    <dbReference type="NCBI Taxonomy" id="1123243"/>
    <lineage>
        <taxon>Bacteria</taxon>
        <taxon>Bacillati</taxon>
        <taxon>Bacillota</taxon>
        <taxon>Negativicutes</taxon>
        <taxon>Selenomonadales</taxon>
        <taxon>Selenomonadaceae</taxon>
        <taxon>Schwartzia</taxon>
    </lineage>
</organism>
<keyword evidence="7 9" id="KW-0663">Pyridoxal phosphate</keyword>
<evidence type="ECO:0000256" key="6">
    <source>
        <dbReference type="ARBA" id="ARBA00022679"/>
    </source>
</evidence>
<evidence type="ECO:0000313" key="12">
    <source>
        <dbReference type="Proteomes" id="UP000184404"/>
    </source>
</evidence>
<evidence type="ECO:0000256" key="2">
    <source>
        <dbReference type="ARBA" id="ARBA00007970"/>
    </source>
</evidence>
<dbReference type="InterPro" id="IPR015422">
    <property type="entry name" value="PyrdxlP-dep_Trfase_small"/>
</dbReference>
<dbReference type="GO" id="GO:0000105">
    <property type="term" value="P:L-histidine biosynthetic process"/>
    <property type="evidence" value="ECO:0007669"/>
    <property type="project" value="UniProtKB-UniRule"/>
</dbReference>
<proteinExistence type="inferred from homology"/>
<evidence type="ECO:0000256" key="7">
    <source>
        <dbReference type="ARBA" id="ARBA00022898"/>
    </source>
</evidence>
<dbReference type="InterPro" id="IPR015424">
    <property type="entry name" value="PyrdxlP-dep_Trfase"/>
</dbReference>
<keyword evidence="8 9" id="KW-0368">Histidine biosynthesis</keyword>
<dbReference type="InterPro" id="IPR004839">
    <property type="entry name" value="Aminotransferase_I/II_large"/>
</dbReference>
<feature type="domain" description="Aminotransferase class I/classII large" evidence="10">
    <location>
        <begin position="40"/>
        <end position="347"/>
    </location>
</feature>
<comment type="similarity">
    <text evidence="2 9">Belongs to the class-II pyridoxal-phosphate-dependent aminotransferase family. Histidinol-phosphate aminotransferase subfamily.</text>
</comment>
<evidence type="ECO:0000256" key="3">
    <source>
        <dbReference type="ARBA" id="ARBA00011738"/>
    </source>
</evidence>
<comment type="cofactor">
    <cofactor evidence="1 9">
        <name>pyridoxal 5'-phosphate</name>
        <dbReference type="ChEBI" id="CHEBI:597326"/>
    </cofactor>
</comment>
<dbReference type="EMBL" id="FQUG01000004">
    <property type="protein sequence ID" value="SHE73965.1"/>
    <property type="molecule type" value="Genomic_DNA"/>
</dbReference>
<dbReference type="GO" id="GO:0004400">
    <property type="term" value="F:histidinol-phosphate transaminase activity"/>
    <property type="evidence" value="ECO:0007669"/>
    <property type="project" value="UniProtKB-UniRule"/>
</dbReference>
<comment type="subunit">
    <text evidence="3 9">Homodimer.</text>
</comment>
<evidence type="ECO:0000256" key="8">
    <source>
        <dbReference type="ARBA" id="ARBA00023102"/>
    </source>
</evidence>
<dbReference type="RefSeq" id="WP_072935128.1">
    <property type="nucleotide sequence ID" value="NZ_FQUG01000004.1"/>
</dbReference>
<gene>
    <name evidence="9" type="primary">hisC</name>
    <name evidence="11" type="ORF">SAMN02745190_01029</name>
</gene>
<dbReference type="Gene3D" id="3.40.640.10">
    <property type="entry name" value="Type I PLP-dependent aspartate aminotransferase-like (Major domain)"/>
    <property type="match status" value="1"/>
</dbReference>
<reference evidence="11 12" key="1">
    <citation type="submission" date="2016-11" db="EMBL/GenBank/DDBJ databases">
        <authorList>
            <person name="Jaros S."/>
            <person name="Januszkiewicz K."/>
            <person name="Wedrychowicz H."/>
        </authorList>
    </citation>
    <scope>NUCLEOTIDE SEQUENCE [LARGE SCALE GENOMIC DNA]</scope>
    <source>
        <strain evidence="11 12">DSM 10502</strain>
    </source>
</reference>
<comment type="catalytic activity">
    <reaction evidence="9">
        <text>L-histidinol phosphate + 2-oxoglutarate = 3-(imidazol-4-yl)-2-oxopropyl phosphate + L-glutamate</text>
        <dbReference type="Rhea" id="RHEA:23744"/>
        <dbReference type="ChEBI" id="CHEBI:16810"/>
        <dbReference type="ChEBI" id="CHEBI:29985"/>
        <dbReference type="ChEBI" id="CHEBI:57766"/>
        <dbReference type="ChEBI" id="CHEBI:57980"/>
        <dbReference type="EC" id="2.6.1.9"/>
    </reaction>
</comment>
<keyword evidence="12" id="KW-1185">Reference proteome</keyword>
<dbReference type="SUPFAM" id="SSF53383">
    <property type="entry name" value="PLP-dependent transferases"/>
    <property type="match status" value="1"/>
</dbReference>
<sequence length="354" mass="39858">MLDYRKDIDNLPVYDVVERDWNIKVNANESGWNLPPLVEERVLSSLSRIAFNRYPNTEPEDLSEIIAKRFGLQKENVWLGNGSSEIIDKIFYAFGGEGHKIVYMQPSFSMYPICVKSADAEGIAVPLDDDYKFNAEKFIEAVKSQKASLAVVCNPNNPTGGLIPVEDIEKIAKEIDCAFLVDEAYVEFAGKKASAVSLMSKYPHLMVARTFSKAFGLAAIRVGYLLADKDIISTVGKVFKPYYLNVLSTVVASVVMQMYDEFDPRIEMVISERDRMYEEFLSLPGVKVYPSDTNFLLLRYDKAKELNERLLNYGIGVRSFGNAPMLDNCLRISIGTPEENNAVMKAIRNFAEGR</sequence>
<dbReference type="Proteomes" id="UP000184404">
    <property type="component" value="Unassembled WGS sequence"/>
</dbReference>
<evidence type="ECO:0000256" key="4">
    <source>
        <dbReference type="ARBA" id="ARBA00022576"/>
    </source>
</evidence>
<dbReference type="PROSITE" id="PS00599">
    <property type="entry name" value="AA_TRANSFER_CLASS_2"/>
    <property type="match status" value="1"/>
</dbReference>
<dbReference type="Gene3D" id="3.90.1150.10">
    <property type="entry name" value="Aspartate Aminotransferase, domain 1"/>
    <property type="match status" value="1"/>
</dbReference>
<dbReference type="InterPro" id="IPR015421">
    <property type="entry name" value="PyrdxlP-dep_Trfase_major"/>
</dbReference>
<dbReference type="HAMAP" id="MF_01023">
    <property type="entry name" value="HisC_aminotrans_2"/>
    <property type="match status" value="1"/>
</dbReference>
<dbReference type="PANTHER" id="PTHR42885:SF2">
    <property type="entry name" value="HISTIDINOL-PHOSPHATE AMINOTRANSFERASE"/>
    <property type="match status" value="1"/>
</dbReference>
<dbReference type="AlphaFoldDB" id="A0A1M4VYI2"/>
<dbReference type="InterPro" id="IPR001917">
    <property type="entry name" value="Aminotrans_II_pyridoxalP_BS"/>
</dbReference>
<dbReference type="UniPathway" id="UPA00031">
    <property type="reaction ID" value="UER00012"/>
</dbReference>
<dbReference type="GO" id="GO:0030170">
    <property type="term" value="F:pyridoxal phosphate binding"/>
    <property type="evidence" value="ECO:0007669"/>
    <property type="project" value="InterPro"/>
</dbReference>
<dbReference type="InterPro" id="IPR005861">
    <property type="entry name" value="HisP_aminotrans"/>
</dbReference>
<keyword evidence="4 9" id="KW-0032">Aminotransferase</keyword>
<dbReference type="NCBIfam" id="TIGR01141">
    <property type="entry name" value="hisC"/>
    <property type="match status" value="1"/>
</dbReference>
<accession>A0A1M4VYI2</accession>
<dbReference type="Pfam" id="PF00155">
    <property type="entry name" value="Aminotran_1_2"/>
    <property type="match status" value="1"/>
</dbReference>
<dbReference type="CDD" id="cd00609">
    <property type="entry name" value="AAT_like"/>
    <property type="match status" value="1"/>
</dbReference>
<dbReference type="EC" id="2.6.1.9" evidence="9"/>
<name>A0A1M4VYI2_9FIRM</name>
<evidence type="ECO:0000313" key="11">
    <source>
        <dbReference type="EMBL" id="SHE73965.1"/>
    </source>
</evidence>
<evidence type="ECO:0000256" key="5">
    <source>
        <dbReference type="ARBA" id="ARBA00022605"/>
    </source>
</evidence>
<evidence type="ECO:0000256" key="9">
    <source>
        <dbReference type="HAMAP-Rule" id="MF_01023"/>
    </source>
</evidence>
<keyword evidence="6 9" id="KW-0808">Transferase</keyword>
<protein>
    <recommendedName>
        <fullName evidence="9">Histidinol-phosphate aminotransferase</fullName>
        <ecNumber evidence="9">2.6.1.9</ecNumber>
    </recommendedName>
    <alternativeName>
        <fullName evidence="9">Imidazole acetol-phosphate transaminase</fullName>
    </alternativeName>
</protein>
<evidence type="ECO:0000259" key="10">
    <source>
        <dbReference type="Pfam" id="PF00155"/>
    </source>
</evidence>
<keyword evidence="5 9" id="KW-0028">Amino-acid biosynthesis</keyword>
<feature type="modified residue" description="N6-(pyridoxal phosphate)lysine" evidence="9">
    <location>
        <position position="213"/>
    </location>
</feature>
<dbReference type="OrthoDB" id="9813612at2"/>
<evidence type="ECO:0000256" key="1">
    <source>
        <dbReference type="ARBA" id="ARBA00001933"/>
    </source>
</evidence>
<dbReference type="STRING" id="1123243.SAMN02745190_01029"/>
<comment type="pathway">
    <text evidence="9">Amino-acid biosynthesis; L-histidine biosynthesis; L-histidine from 5-phospho-alpha-D-ribose 1-diphosphate: step 7/9.</text>
</comment>
<dbReference type="PANTHER" id="PTHR42885">
    <property type="entry name" value="HISTIDINOL-PHOSPHATE AMINOTRANSFERASE-RELATED"/>
    <property type="match status" value="1"/>
</dbReference>